<organism evidence="1 2">
    <name type="scientific">Pluteus cervinus</name>
    <dbReference type="NCBI Taxonomy" id="181527"/>
    <lineage>
        <taxon>Eukaryota</taxon>
        <taxon>Fungi</taxon>
        <taxon>Dikarya</taxon>
        <taxon>Basidiomycota</taxon>
        <taxon>Agaricomycotina</taxon>
        <taxon>Agaricomycetes</taxon>
        <taxon>Agaricomycetidae</taxon>
        <taxon>Agaricales</taxon>
        <taxon>Pluteineae</taxon>
        <taxon>Pluteaceae</taxon>
        <taxon>Pluteus</taxon>
    </lineage>
</organism>
<gene>
    <name evidence="1" type="ORF">BDN72DRAFT_955630</name>
</gene>
<dbReference type="EMBL" id="ML208267">
    <property type="protein sequence ID" value="TFK74632.1"/>
    <property type="molecule type" value="Genomic_DNA"/>
</dbReference>
<name>A0ACD3BC93_9AGAR</name>
<reference evidence="1 2" key="1">
    <citation type="journal article" date="2019" name="Nat. Ecol. Evol.">
        <title>Megaphylogeny resolves global patterns of mushroom evolution.</title>
        <authorList>
            <person name="Varga T."/>
            <person name="Krizsan K."/>
            <person name="Foldi C."/>
            <person name="Dima B."/>
            <person name="Sanchez-Garcia M."/>
            <person name="Sanchez-Ramirez S."/>
            <person name="Szollosi G.J."/>
            <person name="Szarkandi J.G."/>
            <person name="Papp V."/>
            <person name="Albert L."/>
            <person name="Andreopoulos W."/>
            <person name="Angelini C."/>
            <person name="Antonin V."/>
            <person name="Barry K.W."/>
            <person name="Bougher N.L."/>
            <person name="Buchanan P."/>
            <person name="Buyck B."/>
            <person name="Bense V."/>
            <person name="Catcheside P."/>
            <person name="Chovatia M."/>
            <person name="Cooper J."/>
            <person name="Damon W."/>
            <person name="Desjardin D."/>
            <person name="Finy P."/>
            <person name="Geml J."/>
            <person name="Haridas S."/>
            <person name="Hughes K."/>
            <person name="Justo A."/>
            <person name="Karasinski D."/>
            <person name="Kautmanova I."/>
            <person name="Kiss B."/>
            <person name="Kocsube S."/>
            <person name="Kotiranta H."/>
            <person name="LaButti K.M."/>
            <person name="Lechner B.E."/>
            <person name="Liimatainen K."/>
            <person name="Lipzen A."/>
            <person name="Lukacs Z."/>
            <person name="Mihaltcheva S."/>
            <person name="Morgado L.N."/>
            <person name="Niskanen T."/>
            <person name="Noordeloos M.E."/>
            <person name="Ohm R.A."/>
            <person name="Ortiz-Santana B."/>
            <person name="Ovrebo C."/>
            <person name="Racz N."/>
            <person name="Riley R."/>
            <person name="Savchenko A."/>
            <person name="Shiryaev A."/>
            <person name="Soop K."/>
            <person name="Spirin V."/>
            <person name="Szebenyi C."/>
            <person name="Tomsovsky M."/>
            <person name="Tulloss R.E."/>
            <person name="Uehling J."/>
            <person name="Grigoriev I.V."/>
            <person name="Vagvolgyi C."/>
            <person name="Papp T."/>
            <person name="Martin F.M."/>
            <person name="Miettinen O."/>
            <person name="Hibbett D.S."/>
            <person name="Nagy L.G."/>
        </authorList>
    </citation>
    <scope>NUCLEOTIDE SEQUENCE [LARGE SCALE GENOMIC DNA]</scope>
    <source>
        <strain evidence="1 2">NL-1719</strain>
    </source>
</reference>
<proteinExistence type="predicted"/>
<keyword evidence="2" id="KW-1185">Reference proteome</keyword>
<accession>A0ACD3BC93</accession>
<dbReference type="Proteomes" id="UP000308600">
    <property type="component" value="Unassembled WGS sequence"/>
</dbReference>
<protein>
    <submittedName>
        <fullName evidence="1">Uncharacterized protein</fullName>
    </submittedName>
</protein>
<sequence>MRLKFWKRFKMPELPEDIERLVLEYTALLFPEMTLQLIMISRSVKRWIEPLLYRNVILKEINMARQFIHTLNRRPREFFLTYVRGLCLPYSVTNEEATQILKACANVSALSFWVFADQVMDPTLDAICQLPLTVLGMRLEAFNGTLLEEPEISKMPYRNITHLDIYDDKSVWLSWTWEGWDAFTALTHLTFWDAFHSWEHWSNETQAYDSPLRFLQLCKSLRLCLFYLYRLPAHEPSFPDKRIVLLESHTDRHWDWERRLVTNQNDHGTAEEFLKQRQD</sequence>
<evidence type="ECO:0000313" key="2">
    <source>
        <dbReference type="Proteomes" id="UP000308600"/>
    </source>
</evidence>
<evidence type="ECO:0000313" key="1">
    <source>
        <dbReference type="EMBL" id="TFK74632.1"/>
    </source>
</evidence>